<proteinExistence type="predicted"/>
<comment type="caution">
    <text evidence="1">The sequence shown here is derived from an EMBL/GenBank/DDBJ whole genome shotgun (WGS) entry which is preliminary data.</text>
</comment>
<accession>A0A839IK43</accession>
<reference evidence="1 2" key="1">
    <citation type="submission" date="2020-08" db="EMBL/GenBank/DDBJ databases">
        <title>Oceanospirillum sp. nov. isolated from marine sediment.</title>
        <authorList>
            <person name="Ji X."/>
        </authorList>
    </citation>
    <scope>NUCLEOTIDE SEQUENCE [LARGE SCALE GENOMIC DNA]</scope>
    <source>
        <strain evidence="1 2">D5</strain>
    </source>
</reference>
<dbReference type="Proteomes" id="UP000565262">
    <property type="component" value="Unassembled WGS sequence"/>
</dbReference>
<dbReference type="Pfam" id="PF10719">
    <property type="entry name" value="ComFB"/>
    <property type="match status" value="1"/>
</dbReference>
<name>A0A839IK43_9GAMM</name>
<organism evidence="1 2">
    <name type="scientific">Oceanospirillum sediminis</name>
    <dbReference type="NCBI Taxonomy" id="2760088"/>
    <lineage>
        <taxon>Bacteria</taxon>
        <taxon>Pseudomonadati</taxon>
        <taxon>Pseudomonadota</taxon>
        <taxon>Gammaproteobacteria</taxon>
        <taxon>Oceanospirillales</taxon>
        <taxon>Oceanospirillaceae</taxon>
        <taxon>Oceanospirillum</taxon>
    </lineage>
</organism>
<gene>
    <name evidence="1" type="ORF">H4O21_01380</name>
</gene>
<dbReference type="EMBL" id="JACJFM010000001">
    <property type="protein sequence ID" value="MBB1485271.1"/>
    <property type="molecule type" value="Genomic_DNA"/>
</dbReference>
<protein>
    <submittedName>
        <fullName evidence="1">Late competence development ComFB family protein</fullName>
    </submittedName>
</protein>
<dbReference type="AlphaFoldDB" id="A0A839IK43"/>
<sequence>MLFQNVQNYYEKLVLEALTSRGFMSGYEQGYVEDIACIALNNLPTQYIRFEVDMGFFLSSEDHLLMQKQVNEAVDEAVTFINQKLKESDKKA</sequence>
<dbReference type="RefSeq" id="WP_182807039.1">
    <property type="nucleotide sequence ID" value="NZ_JACJFM010000001.1"/>
</dbReference>
<keyword evidence="2" id="KW-1185">Reference proteome</keyword>
<evidence type="ECO:0000313" key="2">
    <source>
        <dbReference type="Proteomes" id="UP000565262"/>
    </source>
</evidence>
<evidence type="ECO:0000313" key="1">
    <source>
        <dbReference type="EMBL" id="MBB1485271.1"/>
    </source>
</evidence>
<dbReference type="InterPro" id="IPR019657">
    <property type="entry name" value="ComFB"/>
</dbReference>